<dbReference type="STRING" id="1618443.UV73_C0002G0120"/>
<dbReference type="Pfam" id="PF14907">
    <property type="entry name" value="NTP_transf_5"/>
    <property type="match status" value="1"/>
</dbReference>
<evidence type="ECO:0000313" key="1">
    <source>
        <dbReference type="EMBL" id="KKS98406.1"/>
    </source>
</evidence>
<gene>
    <name evidence="1" type="ORF">UV73_C0002G0120</name>
</gene>
<dbReference type="SUPFAM" id="SSF51306">
    <property type="entry name" value="LexA/Signal peptidase"/>
    <property type="match status" value="1"/>
</dbReference>
<accession>A0A0G1FTQ4</accession>
<dbReference type="CDD" id="cd06462">
    <property type="entry name" value="Peptidase_S24_S26"/>
    <property type="match status" value="1"/>
</dbReference>
<organism evidence="1 2">
    <name type="scientific">Candidatus Gottesmanbacteria bacterium GW2011_GWA2_43_14</name>
    <dbReference type="NCBI Taxonomy" id="1618443"/>
    <lineage>
        <taxon>Bacteria</taxon>
        <taxon>Candidatus Gottesmaniibacteriota</taxon>
    </lineage>
</organism>
<dbReference type="InterPro" id="IPR039498">
    <property type="entry name" value="NTP_transf_5"/>
</dbReference>
<dbReference type="InterPro" id="IPR036286">
    <property type="entry name" value="LexA/Signal_pep-like_sf"/>
</dbReference>
<name>A0A0G1FTQ4_9BACT</name>
<dbReference type="EMBL" id="LCFP01000002">
    <property type="protein sequence ID" value="KKS98406.1"/>
    <property type="molecule type" value="Genomic_DNA"/>
</dbReference>
<proteinExistence type="predicted"/>
<comment type="caution">
    <text evidence="1">The sequence shown here is derived from an EMBL/GenBank/DDBJ whole genome shotgun (WGS) entry which is preliminary data.</text>
</comment>
<evidence type="ECO:0000313" key="2">
    <source>
        <dbReference type="Proteomes" id="UP000034894"/>
    </source>
</evidence>
<dbReference type="AlphaFoldDB" id="A0A0G1FTQ4"/>
<sequence>MTYSRILNLLIKKKQIIVSAEGGSMLPVLHPGDVLYLTKTNFSKVNEGEIIFAKKKGKFFIHRIIYKGKNYLITKGDANRVSDGKIAPGQIFAKLIKLKRQGRILSPEYYNLIQSTYYIREINRVIKAFKRHQLDYVFLKGLPLYLYLQKMIPLRFYADCDLLIARKDYRKAAFLLEKIGFKFNDRSFSGLHRLLKKKPTEYMFIKKKGVFPVVLDIHLEPVFLMNQLSGLDCLYPQLYLDKLSSDFLKKKQDAVINNSMFRLLSSSHQIIYLALHFFHHNFRGFHRLQLLRDSVQHYSGPWEKPAEMIKKYKLDNFVYPAFAAVKRFYPGTLTGKYLTAITPSAAVLDKTKAILKDIELSSEESQLKEGIERFMNIFLFSPQPNLKKISVFLNPQVLYSILFTVFEQLQHIDRLIFLKKKSAES</sequence>
<dbReference type="Proteomes" id="UP000034894">
    <property type="component" value="Unassembled WGS sequence"/>
</dbReference>
<reference evidence="1 2" key="1">
    <citation type="journal article" date="2015" name="Nature">
        <title>rRNA introns, odd ribosomes, and small enigmatic genomes across a large radiation of phyla.</title>
        <authorList>
            <person name="Brown C.T."/>
            <person name="Hug L.A."/>
            <person name="Thomas B.C."/>
            <person name="Sharon I."/>
            <person name="Castelle C.J."/>
            <person name="Singh A."/>
            <person name="Wilkins M.J."/>
            <person name="Williams K.H."/>
            <person name="Banfield J.F."/>
        </authorList>
    </citation>
    <scope>NUCLEOTIDE SEQUENCE [LARGE SCALE GENOMIC DNA]</scope>
</reference>
<protein>
    <submittedName>
        <fullName evidence="1">Uncharacterized protein</fullName>
    </submittedName>
</protein>